<evidence type="ECO:0000313" key="3">
    <source>
        <dbReference type="EMBL" id="KKL21616.1"/>
    </source>
</evidence>
<dbReference type="Pfam" id="PF18932">
    <property type="entry name" value="DUF5681"/>
    <property type="match status" value="1"/>
</dbReference>
<gene>
    <name evidence="3" type="ORF">LCGC14_2443670</name>
</gene>
<dbReference type="InterPro" id="IPR043736">
    <property type="entry name" value="DUF5681"/>
</dbReference>
<protein>
    <recommendedName>
        <fullName evidence="2">DUF5681 domain-containing protein</fullName>
    </recommendedName>
</protein>
<evidence type="ECO:0000256" key="1">
    <source>
        <dbReference type="SAM" id="MobiDB-lite"/>
    </source>
</evidence>
<dbReference type="AlphaFoldDB" id="A0A0F9DV95"/>
<dbReference type="EMBL" id="LAZR01037662">
    <property type="protein sequence ID" value="KKL21616.1"/>
    <property type="molecule type" value="Genomic_DNA"/>
</dbReference>
<evidence type="ECO:0000259" key="2">
    <source>
        <dbReference type="Pfam" id="PF18932"/>
    </source>
</evidence>
<feature type="region of interest" description="Disordered" evidence="1">
    <location>
        <begin position="1"/>
        <end position="33"/>
    </location>
</feature>
<reference evidence="3" key="1">
    <citation type="journal article" date="2015" name="Nature">
        <title>Complex archaea that bridge the gap between prokaryotes and eukaryotes.</title>
        <authorList>
            <person name="Spang A."/>
            <person name="Saw J.H."/>
            <person name="Jorgensen S.L."/>
            <person name="Zaremba-Niedzwiedzka K."/>
            <person name="Martijn J."/>
            <person name="Lind A.E."/>
            <person name="van Eijk R."/>
            <person name="Schleper C."/>
            <person name="Guy L."/>
            <person name="Ettema T.J."/>
        </authorList>
    </citation>
    <scope>NUCLEOTIDE SEQUENCE</scope>
</reference>
<feature type="domain" description="DUF5681" evidence="2">
    <location>
        <begin position="11"/>
        <end position="43"/>
    </location>
</feature>
<accession>A0A0F9DV95</accession>
<comment type="caution">
    <text evidence="3">The sequence shown here is derived from an EMBL/GenBank/DDBJ whole genome shotgun (WGS) entry which is preliminary data.</text>
</comment>
<sequence length="126" mass="13833">MADVKTTGENSGKWQPGQSGNPSGRPKGTPNWTTRLHIESQDAAAIDKGRDLLTKRGQTDLSDKACMRAWYKSLEDKELVSLIGRRMPRQTHASLDLGDKQTWKELVGEARSEEKAATTGKSEPPG</sequence>
<name>A0A0F9DV95_9ZZZZ</name>
<feature type="compositionally biased region" description="Polar residues" evidence="1">
    <location>
        <begin position="7"/>
        <end position="22"/>
    </location>
</feature>
<organism evidence="3">
    <name type="scientific">marine sediment metagenome</name>
    <dbReference type="NCBI Taxonomy" id="412755"/>
    <lineage>
        <taxon>unclassified sequences</taxon>
        <taxon>metagenomes</taxon>
        <taxon>ecological metagenomes</taxon>
    </lineage>
</organism>
<proteinExistence type="predicted"/>